<protein>
    <submittedName>
        <fullName evidence="2">N-formylglutamate amidohydrolase</fullName>
    </submittedName>
</protein>
<evidence type="ECO:0000313" key="3">
    <source>
        <dbReference type="Proteomes" id="UP000677126"/>
    </source>
</evidence>
<sequence length="333" mass="35355">MSPVPHSPDSPSGPDAPSLALSGGNVPGHAGRQPAYTLHGGGAGEMPILLAVPHAGRAYPEALLGDLREAGQASVRLEDRFVDILARGVAEATGVDLLLAHAPRAMIDLNRAPEDVDWGMVERMPGERVAGASRGVLSPRARSGLGLIPRRLPGIGELWRRSLRREEVEARIAQVHAPYHAALAQRLAEIRARWGVALLVDLHSMPPLQARPGQTSAEIVIGDRFGASCHGAVIAATFAHFARCGRAAAHNRPYAGGYVLDRHAAPRRGIHALQVEIDRTCYLDAQMRTPSAGVDVLVEQLAGLVRVQAAAVMELARPRGAEEGGEDWPLAAQ</sequence>
<organism evidence="2 3">
    <name type="scientific">Novosphingobium decolorationis</name>
    <dbReference type="NCBI Taxonomy" id="2698673"/>
    <lineage>
        <taxon>Bacteria</taxon>
        <taxon>Pseudomonadati</taxon>
        <taxon>Pseudomonadota</taxon>
        <taxon>Alphaproteobacteria</taxon>
        <taxon>Sphingomonadales</taxon>
        <taxon>Sphingomonadaceae</taxon>
        <taxon>Novosphingobium</taxon>
    </lineage>
</organism>
<proteinExistence type="predicted"/>
<dbReference type="Gene3D" id="3.40.630.40">
    <property type="entry name" value="Zn-dependent exopeptidases"/>
    <property type="match status" value="1"/>
</dbReference>
<dbReference type="EMBL" id="CP054856">
    <property type="protein sequence ID" value="QVM85872.1"/>
    <property type="molecule type" value="Genomic_DNA"/>
</dbReference>
<feature type="region of interest" description="Disordered" evidence="1">
    <location>
        <begin position="1"/>
        <end position="38"/>
    </location>
</feature>
<dbReference type="Proteomes" id="UP000677126">
    <property type="component" value="Chromosome"/>
</dbReference>
<evidence type="ECO:0000313" key="2">
    <source>
        <dbReference type="EMBL" id="QVM85872.1"/>
    </source>
</evidence>
<accession>A0ABX8E9P5</accession>
<dbReference type="SUPFAM" id="SSF53187">
    <property type="entry name" value="Zn-dependent exopeptidases"/>
    <property type="match status" value="1"/>
</dbReference>
<reference evidence="2 3" key="1">
    <citation type="journal article" date="2021" name="Int. J. Syst. Evol. Microbiol.">
        <title>Novosphingobium decolorationis sp. nov., an aniline blue-decolourizing bacterium isolated from East Pacific sediment.</title>
        <authorList>
            <person name="Chen X."/>
            <person name="Dong B."/>
            <person name="Chen T."/>
            <person name="Ren N."/>
            <person name="Wang J."/>
            <person name="Xu Y."/>
            <person name="Yang J."/>
            <person name="Zhu S."/>
            <person name="Chen J."/>
        </authorList>
    </citation>
    <scope>NUCLEOTIDE SEQUENCE [LARGE SCALE GENOMIC DNA]</scope>
    <source>
        <strain evidence="2 3">502str22</strain>
    </source>
</reference>
<gene>
    <name evidence="2" type="ORF">HT578_21095</name>
</gene>
<keyword evidence="3" id="KW-1185">Reference proteome</keyword>
<dbReference type="Pfam" id="PF05013">
    <property type="entry name" value="FGase"/>
    <property type="match status" value="1"/>
</dbReference>
<feature type="compositionally biased region" description="Low complexity" evidence="1">
    <location>
        <begin position="9"/>
        <end position="22"/>
    </location>
</feature>
<evidence type="ECO:0000256" key="1">
    <source>
        <dbReference type="SAM" id="MobiDB-lite"/>
    </source>
</evidence>
<name>A0ABX8E9P5_9SPHN</name>
<dbReference type="InterPro" id="IPR007709">
    <property type="entry name" value="N-FG_amidohydro"/>
</dbReference>